<dbReference type="SUPFAM" id="SSF159275">
    <property type="entry name" value="PA1994-like"/>
    <property type="match status" value="1"/>
</dbReference>
<accession>A0A0A3IAT0</accession>
<evidence type="ECO:0000313" key="1">
    <source>
        <dbReference type="EMBL" id="KGR81856.1"/>
    </source>
</evidence>
<proteinExistence type="predicted"/>
<protein>
    <recommendedName>
        <fullName evidence="3">Glycolipid-binding domain-containing protein</fullName>
    </recommendedName>
</protein>
<organism evidence="1 2">
    <name type="scientific">Lysinibacillus odysseyi 34hs-1 = NBRC 100172</name>
    <dbReference type="NCBI Taxonomy" id="1220589"/>
    <lineage>
        <taxon>Bacteria</taxon>
        <taxon>Bacillati</taxon>
        <taxon>Bacillota</taxon>
        <taxon>Bacilli</taxon>
        <taxon>Bacillales</taxon>
        <taxon>Bacillaceae</taxon>
        <taxon>Lysinibacillus</taxon>
    </lineage>
</organism>
<dbReference type="Proteomes" id="UP000030437">
    <property type="component" value="Unassembled WGS sequence"/>
</dbReference>
<name>A0A0A3IAT0_9BACI</name>
<evidence type="ECO:0000313" key="2">
    <source>
        <dbReference type="Proteomes" id="UP000030437"/>
    </source>
</evidence>
<dbReference type="EMBL" id="JPVP01000060">
    <property type="protein sequence ID" value="KGR81856.1"/>
    <property type="molecule type" value="Genomic_DNA"/>
</dbReference>
<dbReference type="AlphaFoldDB" id="A0A0A3IAT0"/>
<sequence length="180" mass="21192">MIWESTQIFSTEYMEIFFSENSIEVSGTVIRLENNIPSKSHYTISLDPHWVVKRLHIENSYNNKELNILSNGKGDWFTENGDEILELKGAIDIDISCTPFTNSLPINRMNWSKNVPHYFEMTFINVPDLTYKKVKQRYELLDDVNNKRKFNYKSGTFESIIEVDSDGLVTDYPQLFKRRF</sequence>
<reference evidence="1 2" key="1">
    <citation type="submission" date="2014-02" db="EMBL/GenBank/DDBJ databases">
        <title>Draft genome sequence of Lysinibacillus odysseyi NBRC 100172.</title>
        <authorList>
            <person name="Zhang F."/>
            <person name="Wang G."/>
            <person name="Zhang L."/>
        </authorList>
    </citation>
    <scope>NUCLEOTIDE SEQUENCE [LARGE SCALE GENOMIC DNA]</scope>
    <source>
        <strain evidence="1 2">NBRC 100172</strain>
    </source>
</reference>
<dbReference type="InterPro" id="IPR009467">
    <property type="entry name" value="Glycolipid-bd_prot_put"/>
</dbReference>
<dbReference type="eggNOG" id="COG3554">
    <property type="taxonomic scope" value="Bacteria"/>
</dbReference>
<evidence type="ECO:0008006" key="3">
    <source>
        <dbReference type="Google" id="ProtNLM"/>
    </source>
</evidence>
<keyword evidence="2" id="KW-1185">Reference proteome</keyword>
<comment type="caution">
    <text evidence="1">The sequence shown here is derived from an EMBL/GenBank/DDBJ whole genome shotgun (WGS) entry which is preliminary data.</text>
</comment>
<gene>
    <name evidence="1" type="ORF">CD32_21300</name>
</gene>
<dbReference type="Pfam" id="PF06475">
    <property type="entry name" value="Glycolipid_bind"/>
    <property type="match status" value="1"/>
</dbReference>